<proteinExistence type="predicted"/>
<evidence type="ECO:0000256" key="2">
    <source>
        <dbReference type="SAM" id="Phobius"/>
    </source>
</evidence>
<keyword evidence="2" id="KW-0812">Transmembrane</keyword>
<gene>
    <name evidence="3" type="ORF">EB796_013917</name>
</gene>
<dbReference type="AlphaFoldDB" id="A0A7J7JP44"/>
<comment type="caution">
    <text evidence="3">The sequence shown here is derived from an EMBL/GenBank/DDBJ whole genome shotgun (WGS) entry which is preliminary data.</text>
</comment>
<keyword evidence="4" id="KW-1185">Reference proteome</keyword>
<name>A0A7J7JP44_BUGNE</name>
<sequence>MNEKITHNPRGPSLLLALFGLLHVITIIFSGYLYYDRMNLRSELDYIKLTVNRASFNHTRFSEKSKARLKRQALSSGLSYPQPCLSNCGGTGVSPTAADGNTGPSTNAPSYTGDWRAILGSLSGGQRSRLCVRGPPGPQGLPGKDGEPGLPGIPGRPGRDGAPGQHGAPGQDGAPGQPGPPGPPGEPGTSINMKGSPPQPGFPGPIGAPGAPVSDAKDSKFIHWGKFGCPEGSQKTFSGYAVGSPSGSNSLLCAPTPNIITSGSPSLTSGPKLTAIRFDLQSGESQLSVSQFDGKLVQCALCDFPSLELFMAVGQTDCSFTDNTLWTLAYSGYLMAAEFGGRTSEPICVSSSAENPPSVATEPQLPGLRHVRSGQGVWSVDKVLSCAVCHRI</sequence>
<organism evidence="3 4">
    <name type="scientific">Bugula neritina</name>
    <name type="common">Brown bryozoan</name>
    <name type="synonym">Sertularia neritina</name>
    <dbReference type="NCBI Taxonomy" id="10212"/>
    <lineage>
        <taxon>Eukaryota</taxon>
        <taxon>Metazoa</taxon>
        <taxon>Spiralia</taxon>
        <taxon>Lophotrochozoa</taxon>
        <taxon>Bryozoa</taxon>
        <taxon>Gymnolaemata</taxon>
        <taxon>Cheilostomatida</taxon>
        <taxon>Flustrina</taxon>
        <taxon>Buguloidea</taxon>
        <taxon>Bugulidae</taxon>
        <taxon>Bugula</taxon>
    </lineage>
</organism>
<evidence type="ECO:0000256" key="1">
    <source>
        <dbReference type="SAM" id="MobiDB-lite"/>
    </source>
</evidence>
<dbReference type="InterPro" id="IPR008160">
    <property type="entry name" value="Collagen"/>
</dbReference>
<dbReference type="PANTHER" id="PTHR24637">
    <property type="entry name" value="COLLAGEN"/>
    <property type="match status" value="1"/>
</dbReference>
<dbReference type="Pfam" id="PF01391">
    <property type="entry name" value="Collagen"/>
    <property type="match status" value="1"/>
</dbReference>
<dbReference type="Proteomes" id="UP000593567">
    <property type="component" value="Unassembled WGS sequence"/>
</dbReference>
<feature type="transmembrane region" description="Helical" evidence="2">
    <location>
        <begin position="12"/>
        <end position="35"/>
    </location>
</feature>
<protein>
    <submittedName>
        <fullName evidence="3">Uncharacterized protein</fullName>
    </submittedName>
</protein>
<feature type="compositionally biased region" description="Low complexity" evidence="1">
    <location>
        <begin position="160"/>
        <end position="175"/>
    </location>
</feature>
<reference evidence="3" key="1">
    <citation type="submission" date="2020-06" db="EMBL/GenBank/DDBJ databases">
        <title>Draft genome of Bugula neritina, a colonial animal packing powerful symbionts and potential medicines.</title>
        <authorList>
            <person name="Rayko M."/>
        </authorList>
    </citation>
    <scope>NUCLEOTIDE SEQUENCE [LARGE SCALE GENOMIC DNA]</scope>
    <source>
        <strain evidence="3">Kwan_BN1</strain>
    </source>
</reference>
<keyword evidence="2" id="KW-1133">Transmembrane helix</keyword>
<feature type="compositionally biased region" description="Pro residues" evidence="1">
    <location>
        <begin position="177"/>
        <end position="186"/>
    </location>
</feature>
<evidence type="ECO:0000313" key="4">
    <source>
        <dbReference type="Proteomes" id="UP000593567"/>
    </source>
</evidence>
<keyword evidence="2" id="KW-0472">Membrane</keyword>
<dbReference type="EMBL" id="VXIV02002027">
    <property type="protein sequence ID" value="KAF6027777.1"/>
    <property type="molecule type" value="Genomic_DNA"/>
</dbReference>
<feature type="region of interest" description="Disordered" evidence="1">
    <location>
        <begin position="126"/>
        <end position="215"/>
    </location>
</feature>
<evidence type="ECO:0000313" key="3">
    <source>
        <dbReference type="EMBL" id="KAF6027777.1"/>
    </source>
</evidence>
<dbReference type="PANTHER" id="PTHR24637:SF421">
    <property type="entry name" value="CUTICLE COLLAGEN DPY-2"/>
    <property type="match status" value="1"/>
</dbReference>
<accession>A0A7J7JP44</accession>